<dbReference type="InterPro" id="IPR003509">
    <property type="entry name" value="UPF0102_YraN-like"/>
</dbReference>
<dbReference type="EMBL" id="FSQT01000002">
    <property type="protein sequence ID" value="SIN38184.1"/>
    <property type="molecule type" value="Genomic_DNA"/>
</dbReference>
<dbReference type="InterPro" id="IPR011335">
    <property type="entry name" value="Restrct_endonuc-II-like"/>
</dbReference>
<dbReference type="InterPro" id="IPR011856">
    <property type="entry name" value="tRNA_endonuc-like_dom_sf"/>
</dbReference>
<dbReference type="AlphaFoldDB" id="A0A1N6AWC7"/>
<gene>
    <name evidence="4" type="ORF">SAMN04489832_6257</name>
</gene>
<dbReference type="Proteomes" id="UP000185124">
    <property type="component" value="Unassembled WGS sequence"/>
</dbReference>
<evidence type="ECO:0000256" key="1">
    <source>
        <dbReference type="ARBA" id="ARBA00006738"/>
    </source>
</evidence>
<evidence type="ECO:0000313" key="4">
    <source>
        <dbReference type="EMBL" id="SIN38184.1"/>
    </source>
</evidence>
<proteinExistence type="inferred from homology"/>
<evidence type="ECO:0000256" key="2">
    <source>
        <dbReference type="HAMAP-Rule" id="MF_00048"/>
    </source>
</evidence>
<keyword evidence="5" id="KW-1185">Reference proteome</keyword>
<evidence type="ECO:0000256" key="3">
    <source>
        <dbReference type="SAM" id="MobiDB-lite"/>
    </source>
</evidence>
<accession>A0A1N6AWC7</accession>
<dbReference type="SUPFAM" id="SSF52980">
    <property type="entry name" value="Restriction endonuclease-like"/>
    <property type="match status" value="1"/>
</dbReference>
<dbReference type="PANTHER" id="PTHR34039:SF1">
    <property type="entry name" value="UPF0102 PROTEIN YRAN"/>
    <property type="match status" value="1"/>
</dbReference>
<sequence length="175" mass="18795">MPSVSDASIAVVVQPQGRSALAQGGVDRLVVHRTPVVHSRPPQGSRRSGLGGHRADHEKRNQAAGAYGERCATRHLIGAGLRPVARNWRCLDGEIDIIAWDGPVLAFCEVKTRRGDSFGTPAEAVVPAKARRLRGLAARWLAETGTTAEEVRFDVLSVRLPDAGRAQVDHLKGAF</sequence>
<name>A0A1N6AWC7_9ACTN</name>
<dbReference type="NCBIfam" id="NF009150">
    <property type="entry name" value="PRK12497.1-3"/>
    <property type="match status" value="1"/>
</dbReference>
<dbReference type="PANTHER" id="PTHR34039">
    <property type="entry name" value="UPF0102 PROTEIN YRAN"/>
    <property type="match status" value="1"/>
</dbReference>
<dbReference type="STRING" id="709881.SAMN04489832_6257"/>
<reference evidence="5" key="1">
    <citation type="submission" date="2016-12" db="EMBL/GenBank/DDBJ databases">
        <authorList>
            <person name="Varghese N."/>
            <person name="Submissions S."/>
        </authorList>
    </citation>
    <scope>NUCLEOTIDE SEQUENCE [LARGE SCALE GENOMIC DNA]</scope>
    <source>
        <strain evidence="5">DSM 45599</strain>
    </source>
</reference>
<dbReference type="GO" id="GO:0003676">
    <property type="term" value="F:nucleic acid binding"/>
    <property type="evidence" value="ECO:0007669"/>
    <property type="project" value="InterPro"/>
</dbReference>
<evidence type="ECO:0000313" key="5">
    <source>
        <dbReference type="Proteomes" id="UP000185124"/>
    </source>
</evidence>
<dbReference type="NCBIfam" id="NF009154">
    <property type="entry name" value="PRK12497.3-3"/>
    <property type="match status" value="1"/>
</dbReference>
<comment type="similarity">
    <text evidence="1 2">Belongs to the UPF0102 family.</text>
</comment>
<feature type="region of interest" description="Disordered" evidence="3">
    <location>
        <begin position="37"/>
        <end position="62"/>
    </location>
</feature>
<dbReference type="Pfam" id="PF02021">
    <property type="entry name" value="UPF0102"/>
    <property type="match status" value="1"/>
</dbReference>
<organism evidence="4 5">
    <name type="scientific">Micromonospora cremea</name>
    <dbReference type="NCBI Taxonomy" id="709881"/>
    <lineage>
        <taxon>Bacteria</taxon>
        <taxon>Bacillati</taxon>
        <taxon>Actinomycetota</taxon>
        <taxon>Actinomycetes</taxon>
        <taxon>Micromonosporales</taxon>
        <taxon>Micromonosporaceae</taxon>
        <taxon>Micromonospora</taxon>
    </lineage>
</organism>
<dbReference type="Gene3D" id="3.40.1350.10">
    <property type="match status" value="1"/>
</dbReference>
<dbReference type="HAMAP" id="MF_00048">
    <property type="entry name" value="UPF0102"/>
    <property type="match status" value="1"/>
</dbReference>
<dbReference type="CDD" id="cd20736">
    <property type="entry name" value="PoNe_Nuclease"/>
    <property type="match status" value="1"/>
</dbReference>
<protein>
    <recommendedName>
        <fullName evidence="2">UPF0102 protein SAMN04489832_6257</fullName>
    </recommendedName>
</protein>